<evidence type="ECO:0000313" key="1">
    <source>
        <dbReference type="EMBL" id="MDO3425968.1"/>
    </source>
</evidence>
<evidence type="ECO:0000313" key="2">
    <source>
        <dbReference type="Proteomes" id="UP001168128"/>
    </source>
</evidence>
<dbReference type="EMBL" id="JAULSJ010000021">
    <property type="protein sequence ID" value="MDO3425968.1"/>
    <property type="molecule type" value="Genomic_DNA"/>
</dbReference>
<dbReference type="RefSeq" id="WP_302716556.1">
    <property type="nucleotide sequence ID" value="NZ_JAULSJ010000021.1"/>
</dbReference>
<dbReference type="Proteomes" id="UP001168128">
    <property type="component" value="Unassembled WGS sequence"/>
</dbReference>
<protein>
    <submittedName>
        <fullName evidence="1">Uncharacterized protein</fullName>
    </submittedName>
</protein>
<proteinExistence type="predicted"/>
<keyword evidence="2" id="KW-1185">Reference proteome</keyword>
<accession>A0ABT8U4G7</accession>
<gene>
    <name evidence="1" type="ORF">QWT87_13790</name>
</gene>
<organism evidence="1 2">
    <name type="scientific">Chryseobacterium urinae</name>
    <dbReference type="NCBI Taxonomy" id="3058400"/>
    <lineage>
        <taxon>Bacteria</taxon>
        <taxon>Pseudomonadati</taxon>
        <taxon>Bacteroidota</taxon>
        <taxon>Flavobacteriia</taxon>
        <taxon>Flavobacteriales</taxon>
        <taxon>Weeksellaceae</taxon>
        <taxon>Chryseobacterium group</taxon>
        <taxon>Chryseobacterium</taxon>
    </lineage>
</organism>
<reference evidence="1" key="1">
    <citation type="submission" date="2023-07" db="EMBL/GenBank/DDBJ databases">
        <title>AMR profile of multidrug- resistance Chryseobacterium gambrini related strain.</title>
        <authorList>
            <person name="Kirdat K."/>
            <person name="Bhatt A."/>
            <person name="Kuyare S."/>
            <person name="Yadav A."/>
        </authorList>
    </citation>
    <scope>NUCLEOTIDE SEQUENCE</scope>
    <source>
        <strain evidence="1">APV-1</strain>
    </source>
</reference>
<sequence>MFSIYNNLTDKKVIAEYSNVRELLDYIQNPDRRDVKFIEELRKCDSEAVLHRLRDKLEVCNFNSLNPVSNKNEGGTLLSGYFYYEIKDSNDFDYDVTHVKAFWSTVNGKGCCILVEVENIFEEKLEDAYKWVASKIGVAEKDYLNTILMEAELVSYDMQAHYNDDATALSFEKKDPEAKIDLQPNFFPQFDGHSNIYYRNGGKIRLSNLEEVAENYGIRFDENGLFDFGKEKINYCQCFVPFESVGARNRHRYLNGFAKCLLSLNPHIAFELLHHYLQSYNSQYFVTPLGDGTVEEIAMKNYKLRGTLEPLENKSRRFYFEDPKMSASEKKRLANKVLANDRVEKTRQELLEFLENWNYEKYPKITQANLRLVSGKDKKTIETHYREVRNRFENRKQV</sequence>
<comment type="caution">
    <text evidence="1">The sequence shown here is derived from an EMBL/GenBank/DDBJ whole genome shotgun (WGS) entry which is preliminary data.</text>
</comment>
<name>A0ABT8U4G7_9FLAO</name>